<name>Q5YY59_NOCFA</name>
<dbReference type="Proteomes" id="UP000006820">
    <property type="component" value="Chromosome"/>
</dbReference>
<dbReference type="InterPro" id="IPR029058">
    <property type="entry name" value="AB_hydrolase_fold"/>
</dbReference>
<dbReference type="InterPro" id="IPR050266">
    <property type="entry name" value="AB_hydrolase_sf"/>
</dbReference>
<organism evidence="3 4">
    <name type="scientific">Nocardia farcinica (strain IFM 10152)</name>
    <dbReference type="NCBI Taxonomy" id="247156"/>
    <lineage>
        <taxon>Bacteria</taxon>
        <taxon>Bacillati</taxon>
        <taxon>Actinomycetota</taxon>
        <taxon>Actinomycetes</taxon>
        <taxon>Mycobacteriales</taxon>
        <taxon>Nocardiaceae</taxon>
        <taxon>Nocardia</taxon>
    </lineage>
</organism>
<accession>Q5YY59</accession>
<dbReference type="KEGG" id="nfa:NFA_20360"/>
<dbReference type="eggNOG" id="COG0596">
    <property type="taxonomic scope" value="Bacteria"/>
</dbReference>
<proteinExistence type="predicted"/>
<dbReference type="AlphaFoldDB" id="Q5YY59"/>
<dbReference type="GO" id="GO:0016787">
    <property type="term" value="F:hydrolase activity"/>
    <property type="evidence" value="ECO:0007669"/>
    <property type="project" value="UniProtKB-KW"/>
</dbReference>
<dbReference type="MEROPS" id="S33.010"/>
<dbReference type="PANTHER" id="PTHR43798:SF31">
    <property type="entry name" value="AB HYDROLASE SUPERFAMILY PROTEIN YCLE"/>
    <property type="match status" value="1"/>
</dbReference>
<evidence type="ECO:0000259" key="2">
    <source>
        <dbReference type="Pfam" id="PF00561"/>
    </source>
</evidence>
<gene>
    <name evidence="3" type="ordered locus">NFA_20360</name>
</gene>
<evidence type="ECO:0000256" key="1">
    <source>
        <dbReference type="ARBA" id="ARBA00022801"/>
    </source>
</evidence>
<dbReference type="InterPro" id="IPR000073">
    <property type="entry name" value="AB_hydrolase_1"/>
</dbReference>
<feature type="domain" description="AB hydrolase-1" evidence="2">
    <location>
        <begin position="25"/>
        <end position="250"/>
    </location>
</feature>
<dbReference type="PANTHER" id="PTHR43798">
    <property type="entry name" value="MONOACYLGLYCEROL LIPASE"/>
    <property type="match status" value="1"/>
</dbReference>
<dbReference type="Gene3D" id="3.40.50.1820">
    <property type="entry name" value="alpha/beta hydrolase"/>
    <property type="match status" value="1"/>
</dbReference>
<keyword evidence="4" id="KW-1185">Reference proteome</keyword>
<protein>
    <submittedName>
        <fullName evidence="3">Putative hydrolase</fullName>
    </submittedName>
</protein>
<dbReference type="SUPFAM" id="SSF53474">
    <property type="entry name" value="alpha/beta-Hydrolases"/>
    <property type="match status" value="1"/>
</dbReference>
<sequence length="271" mass="29052">MVDVPYIENNGVKIHFTDTGGSGRAVVLGHGFFLDQEMFAAQAAGLAPDYRVIAIDARGFGGTEDSGEPFSYWDLARDAWAVVDALGLDRVVAGGMSQGGFTALRMALLAPPRVDGLILIGTSAEAYTPKQKIGYREVMDAWTGSGPLAPIAKTMASVMIGGTDEDRRPWLDKWSTGDRRRIRLAADCLINRESITELIGEITCPALLLRGISDQAFAAEDMEALAASLGGPTRFHTIPGATHAVNITHPREVNALLREWLAQLDGTPSQS</sequence>
<dbReference type="GO" id="GO:0016020">
    <property type="term" value="C:membrane"/>
    <property type="evidence" value="ECO:0007669"/>
    <property type="project" value="TreeGrafter"/>
</dbReference>
<evidence type="ECO:0000313" key="3">
    <source>
        <dbReference type="EMBL" id="BAD56882.1"/>
    </source>
</evidence>
<dbReference type="Pfam" id="PF00561">
    <property type="entry name" value="Abhydrolase_1"/>
    <property type="match status" value="1"/>
</dbReference>
<dbReference type="EMBL" id="AP006618">
    <property type="protein sequence ID" value="BAD56882.1"/>
    <property type="molecule type" value="Genomic_DNA"/>
</dbReference>
<keyword evidence="1 3" id="KW-0378">Hydrolase</keyword>
<evidence type="ECO:0000313" key="4">
    <source>
        <dbReference type="Proteomes" id="UP000006820"/>
    </source>
</evidence>
<dbReference type="STRING" id="247156.NFA_20360"/>
<reference evidence="3 4" key="1">
    <citation type="journal article" date="2004" name="Proc. Natl. Acad. Sci. U.S.A.">
        <title>The complete genomic sequence of Nocardia farcinica IFM 10152.</title>
        <authorList>
            <person name="Ishikawa J."/>
            <person name="Yamashita A."/>
            <person name="Mikami Y."/>
            <person name="Hoshino Y."/>
            <person name="Kurita H."/>
            <person name="Hotta K."/>
            <person name="Shiba T."/>
            <person name="Hattori M."/>
        </authorList>
    </citation>
    <scope>NUCLEOTIDE SEQUENCE [LARGE SCALE GENOMIC DNA]</scope>
    <source>
        <strain evidence="3 4">IFM 10152</strain>
    </source>
</reference>
<dbReference type="ESTHER" id="nocfa-q5yy59">
    <property type="family name" value="6_AlphaBeta_hydrolase"/>
</dbReference>
<dbReference type="HOGENOM" id="CLU_020336_50_1_11"/>
<dbReference type="PRINTS" id="PR00111">
    <property type="entry name" value="ABHYDROLASE"/>
</dbReference>